<dbReference type="Gene3D" id="3.40.50.880">
    <property type="match status" value="1"/>
</dbReference>
<reference evidence="1 2" key="1">
    <citation type="submission" date="2021-06" db="EMBL/GenBank/DDBJ databases">
        <title>Genome-based taxonomic framework of Microbacterium strains isolated from marine environment, the description of four new species and reclassification of four preexisting species.</title>
        <authorList>
            <person name="Lee S.D."/>
            <person name="Kim S.-M."/>
            <person name="Byeon Y.-S."/>
            <person name="Yang H.L."/>
            <person name="Kim I.S."/>
        </authorList>
    </citation>
    <scope>NUCLEOTIDE SEQUENCE [LARGE SCALE GENOMIC DNA]</scope>
    <source>
        <strain evidence="1 2">SSW1-36</strain>
    </source>
</reference>
<gene>
    <name evidence="1" type="ORF">KV396_05445</name>
</gene>
<keyword evidence="2" id="KW-1185">Reference proteome</keyword>
<keyword evidence="1" id="KW-0378">Hydrolase</keyword>
<dbReference type="InterPro" id="IPR011697">
    <property type="entry name" value="Peptidase_C26"/>
</dbReference>
<dbReference type="PROSITE" id="PS51273">
    <property type="entry name" value="GATASE_TYPE_1"/>
    <property type="match status" value="1"/>
</dbReference>
<dbReference type="InterPro" id="IPR029062">
    <property type="entry name" value="Class_I_gatase-like"/>
</dbReference>
<dbReference type="RefSeq" id="WP_247957115.1">
    <property type="nucleotide sequence ID" value="NZ_CP078077.1"/>
</dbReference>
<dbReference type="Pfam" id="PF07722">
    <property type="entry name" value="Peptidase_C26"/>
    <property type="match status" value="2"/>
</dbReference>
<dbReference type="PANTHER" id="PTHR43235:SF1">
    <property type="entry name" value="GLUTAMINE AMIDOTRANSFERASE PB2B2.05-RELATED"/>
    <property type="match status" value="1"/>
</dbReference>
<accession>A0ABY4IMJ3</accession>
<dbReference type="InterPro" id="IPR044668">
    <property type="entry name" value="PuuD-like"/>
</dbReference>
<sequence length="232" mass="24531">MTAPHVALFHVRTHRPRAAAGYQALLDSLNEAAVTAVEGLGWTASLHAAAEDPEAELRQASREADVVVILGGDDIEPGLYGQQDRRPRRSPYERRADRLQIAVIMDAVGAGRPLLGLCRGHQLLNVALGGSLLQHVPGHRGPGAEPFIPTTLDFAAVAPGLAPPALCTHHQAIDELGEGLVVLTRSGDGVIEAIAHETLPLLGVQWHPEHPLTAATQFGALLRAVHAGELMA</sequence>
<proteinExistence type="predicted"/>
<dbReference type="Proteomes" id="UP000831963">
    <property type="component" value="Chromosome"/>
</dbReference>
<dbReference type="EMBL" id="CP078077">
    <property type="protein sequence ID" value="UPL13953.1"/>
    <property type="molecule type" value="Genomic_DNA"/>
</dbReference>
<dbReference type="SUPFAM" id="SSF52317">
    <property type="entry name" value="Class I glutamine amidotransferase-like"/>
    <property type="match status" value="1"/>
</dbReference>
<organism evidence="1 2">
    <name type="scientific">Microbacterium galbinum</name>
    <dbReference type="NCBI Taxonomy" id="2851646"/>
    <lineage>
        <taxon>Bacteria</taxon>
        <taxon>Bacillati</taxon>
        <taxon>Actinomycetota</taxon>
        <taxon>Actinomycetes</taxon>
        <taxon>Micrococcales</taxon>
        <taxon>Microbacteriaceae</taxon>
        <taxon>Microbacterium</taxon>
    </lineage>
</organism>
<dbReference type="PANTHER" id="PTHR43235">
    <property type="entry name" value="GLUTAMINE AMIDOTRANSFERASE PB2B2.05-RELATED"/>
    <property type="match status" value="1"/>
</dbReference>
<evidence type="ECO:0000313" key="2">
    <source>
        <dbReference type="Proteomes" id="UP000831963"/>
    </source>
</evidence>
<protein>
    <submittedName>
        <fullName evidence="1">Gamma-glutamyl-gamma-aminobutyrate hydrolase family protein</fullName>
    </submittedName>
</protein>
<dbReference type="GO" id="GO:0016787">
    <property type="term" value="F:hydrolase activity"/>
    <property type="evidence" value="ECO:0007669"/>
    <property type="project" value="UniProtKB-KW"/>
</dbReference>
<evidence type="ECO:0000313" key="1">
    <source>
        <dbReference type="EMBL" id="UPL13953.1"/>
    </source>
</evidence>
<name>A0ABY4IMJ3_9MICO</name>